<dbReference type="PANTHER" id="PTHR44013:SF1">
    <property type="entry name" value="ZINC-TYPE ALCOHOL DEHYDROGENASE-LIKE PROTEIN C16A3.02C"/>
    <property type="match status" value="1"/>
</dbReference>
<comment type="caution">
    <text evidence="2">The sequence shown here is derived from an EMBL/GenBank/DDBJ whole genome shotgun (WGS) entry which is preliminary data.</text>
</comment>
<proteinExistence type="predicted"/>
<protein>
    <submittedName>
        <fullName evidence="2">NADPH:quinone reductase-like Zn-dependent oxidoreductase</fullName>
    </submittedName>
</protein>
<dbReference type="AlphaFoldDB" id="A0A7W7FKP3"/>
<dbReference type="SUPFAM" id="SSF51735">
    <property type="entry name" value="NAD(P)-binding Rossmann-fold domains"/>
    <property type="match status" value="1"/>
</dbReference>
<dbReference type="Pfam" id="PF13602">
    <property type="entry name" value="ADH_zinc_N_2"/>
    <property type="match status" value="1"/>
</dbReference>
<dbReference type="InterPro" id="IPR052733">
    <property type="entry name" value="Chloroplast_QOR"/>
</dbReference>
<dbReference type="RefSeq" id="WP_184216261.1">
    <property type="nucleotide sequence ID" value="NZ_JACHMD010000001.1"/>
</dbReference>
<organism evidence="2 3">
    <name type="scientific">Microbacterium marinum</name>
    <dbReference type="NCBI Taxonomy" id="421115"/>
    <lineage>
        <taxon>Bacteria</taxon>
        <taxon>Bacillati</taxon>
        <taxon>Actinomycetota</taxon>
        <taxon>Actinomycetes</taxon>
        <taxon>Micrococcales</taxon>
        <taxon>Microbacteriaceae</taxon>
        <taxon>Microbacterium</taxon>
    </lineage>
</organism>
<dbReference type="InterPro" id="IPR020843">
    <property type="entry name" value="ER"/>
</dbReference>
<keyword evidence="3" id="KW-1185">Reference proteome</keyword>
<sequence>MTDTMTVWRQRCYGSADAVRPETVPVPAPRASEVLLQTDAVALNSGDIHLMRGEPGLVRVALGLRGPRIRGRGMDVAGTVLAVGDGVTEFAVGDAVVGSGRETLADRVVVPAKRLTRLPETVAPAIAATLPIAGNTAVQTLDACRVGSGARVLIAGAGGGVGTFLVQLAADRGAEVWATCGERARPVLERLGAARTFDYRALELSDLPRGRFDAVVDIAGEPPLSVLRDLLAPGGTAALVGGDGHPFFGPFGRILRSAVTRGRFRPITAVTRTETTAQLVELAASGRLTPHLERTFPLSQAGAALAYVEAGRTVGKVVVVRDGLRPQG</sequence>
<dbReference type="InterPro" id="IPR013154">
    <property type="entry name" value="ADH-like_N"/>
</dbReference>
<dbReference type="Pfam" id="PF08240">
    <property type="entry name" value="ADH_N"/>
    <property type="match status" value="1"/>
</dbReference>
<dbReference type="Gene3D" id="3.40.50.720">
    <property type="entry name" value="NAD(P)-binding Rossmann-like Domain"/>
    <property type="match status" value="1"/>
</dbReference>
<dbReference type="CDD" id="cd08267">
    <property type="entry name" value="MDR1"/>
    <property type="match status" value="1"/>
</dbReference>
<evidence type="ECO:0000313" key="2">
    <source>
        <dbReference type="EMBL" id="MBB4666564.1"/>
    </source>
</evidence>
<name>A0A7W7FKP3_9MICO</name>
<evidence type="ECO:0000313" key="3">
    <source>
        <dbReference type="Proteomes" id="UP000573729"/>
    </source>
</evidence>
<reference evidence="2 3" key="1">
    <citation type="submission" date="2020-08" db="EMBL/GenBank/DDBJ databases">
        <title>Sequencing the genomes of 1000 actinobacteria strains.</title>
        <authorList>
            <person name="Klenk H.-P."/>
        </authorList>
    </citation>
    <scope>NUCLEOTIDE SEQUENCE [LARGE SCALE GENOMIC DNA]</scope>
    <source>
        <strain evidence="2 3">DSM 24947</strain>
    </source>
</reference>
<accession>A0A7W7FKP3</accession>
<dbReference type="Gene3D" id="3.90.180.10">
    <property type="entry name" value="Medium-chain alcohol dehydrogenases, catalytic domain"/>
    <property type="match status" value="1"/>
</dbReference>
<dbReference type="Proteomes" id="UP000573729">
    <property type="component" value="Unassembled WGS sequence"/>
</dbReference>
<dbReference type="GO" id="GO:0016491">
    <property type="term" value="F:oxidoreductase activity"/>
    <property type="evidence" value="ECO:0007669"/>
    <property type="project" value="InterPro"/>
</dbReference>
<dbReference type="SUPFAM" id="SSF50129">
    <property type="entry name" value="GroES-like"/>
    <property type="match status" value="1"/>
</dbReference>
<feature type="domain" description="Enoyl reductase (ER)" evidence="1">
    <location>
        <begin position="14"/>
        <end position="319"/>
    </location>
</feature>
<dbReference type="EMBL" id="JACHMD010000001">
    <property type="protein sequence ID" value="MBB4666564.1"/>
    <property type="molecule type" value="Genomic_DNA"/>
</dbReference>
<dbReference type="InterPro" id="IPR036291">
    <property type="entry name" value="NAD(P)-bd_dom_sf"/>
</dbReference>
<evidence type="ECO:0000259" key="1">
    <source>
        <dbReference type="SMART" id="SM00829"/>
    </source>
</evidence>
<dbReference type="SMART" id="SM00829">
    <property type="entry name" value="PKS_ER"/>
    <property type="match status" value="1"/>
</dbReference>
<gene>
    <name evidence="2" type="ORF">BKA24_001273</name>
</gene>
<dbReference type="InterPro" id="IPR011032">
    <property type="entry name" value="GroES-like_sf"/>
</dbReference>
<dbReference type="PANTHER" id="PTHR44013">
    <property type="entry name" value="ZINC-TYPE ALCOHOL DEHYDROGENASE-LIKE PROTEIN C16A3.02C"/>
    <property type="match status" value="1"/>
</dbReference>